<comment type="subcellular location">
    <subcellularLocation>
        <location evidence="1">Periplasm</location>
    </subcellularLocation>
</comment>
<evidence type="ECO:0000256" key="5">
    <source>
        <dbReference type="ARBA" id="ARBA00022764"/>
    </source>
</evidence>
<comment type="pathway">
    <text evidence="2">Glycan biosynthesis; alginate biosynthesis.</text>
</comment>
<gene>
    <name evidence="8" type="ORF">SAMN06265373_102297</name>
</gene>
<protein>
    <submittedName>
        <fullName evidence="8">SGNH hydrolase-like domain-containing protein, acetyltransferase AlgX</fullName>
    </submittedName>
</protein>
<reference evidence="8 9" key="1">
    <citation type="submission" date="2017-05" db="EMBL/GenBank/DDBJ databases">
        <authorList>
            <person name="Varghese N."/>
            <person name="Submissions S."/>
        </authorList>
    </citation>
    <scope>NUCLEOTIDE SEQUENCE [LARGE SCALE GENOMIC DNA]</scope>
    <source>
        <strain evidence="8 9">DSM 29734</strain>
    </source>
</reference>
<accession>A0ABY1NKM9</accession>
<evidence type="ECO:0000313" key="9">
    <source>
        <dbReference type="Proteomes" id="UP001157961"/>
    </source>
</evidence>
<evidence type="ECO:0000256" key="1">
    <source>
        <dbReference type="ARBA" id="ARBA00004418"/>
    </source>
</evidence>
<dbReference type="InterPro" id="IPR031811">
    <property type="entry name" value="ALGX/ALGJ_SGNH-like"/>
</dbReference>
<dbReference type="Proteomes" id="UP001157961">
    <property type="component" value="Unassembled WGS sequence"/>
</dbReference>
<proteinExistence type="predicted"/>
<keyword evidence="3" id="KW-0808">Transferase</keyword>
<keyword evidence="5" id="KW-0574">Periplasm</keyword>
<sequence>MKYRIPLIASLVLGSAAQSAPYCADLRNREALPKKYAKIAPIYSDQAGGWIFTQDQLKDRYEMKSSSLRLVQAIVDEFVARDMPLAIVVAPPRPVIAGQDSLDAAMGQYLYSVADARSSFDKMIEQLASTGAIVPNLSDVALAAPDIKDHFYFRRDTHWTAVGSAVSATALAHTVNAQAPDLFANDGELTFRELEASGVIQEEGSLAEVVHKACGTDLPPETSETFNLSRSGGLLDDPSDAPAIALLGSSFSNRYKRDHYRVADAMARAFDADVENFSVSGGGPIGAIEAYVISGALDRKDHDLVVWELPYTESFNSQSFLRQLLGALSESRAPIKAADLQQQPQTTLVKLAEGVATSGIEIEAEDIAKQSFNLEVRFDNGSTAKVYLGRRNSVPVDVRSARLRSSLSHFGNRAPVEIVISPIKGARVKNVAVF</sequence>
<name>A0ABY1NKM9_9RHOB</name>
<evidence type="ECO:0000313" key="8">
    <source>
        <dbReference type="EMBL" id="SMP11724.1"/>
    </source>
</evidence>
<evidence type="ECO:0000256" key="2">
    <source>
        <dbReference type="ARBA" id="ARBA00005182"/>
    </source>
</evidence>
<comment type="caution">
    <text evidence="8">The sequence shown here is derived from an EMBL/GenBank/DDBJ whole genome shotgun (WGS) entry which is preliminary data.</text>
</comment>
<evidence type="ECO:0000256" key="4">
    <source>
        <dbReference type="ARBA" id="ARBA00022729"/>
    </source>
</evidence>
<keyword evidence="6" id="KW-0016">Alginate biosynthesis</keyword>
<keyword evidence="9" id="KW-1185">Reference proteome</keyword>
<feature type="domain" description="AlgX/AlgJ SGNH hydrolase-like" evidence="7">
    <location>
        <begin position="49"/>
        <end position="310"/>
    </location>
</feature>
<dbReference type="EMBL" id="FXTY01000002">
    <property type="protein sequence ID" value="SMP11724.1"/>
    <property type="molecule type" value="Genomic_DNA"/>
</dbReference>
<dbReference type="Pfam" id="PF16822">
    <property type="entry name" value="ALGX"/>
    <property type="match status" value="1"/>
</dbReference>
<evidence type="ECO:0000256" key="6">
    <source>
        <dbReference type="ARBA" id="ARBA00022841"/>
    </source>
</evidence>
<dbReference type="RefSeq" id="WP_283425049.1">
    <property type="nucleotide sequence ID" value="NZ_FXTY01000002.1"/>
</dbReference>
<evidence type="ECO:0000259" key="7">
    <source>
        <dbReference type="Pfam" id="PF16822"/>
    </source>
</evidence>
<evidence type="ECO:0000256" key="3">
    <source>
        <dbReference type="ARBA" id="ARBA00022679"/>
    </source>
</evidence>
<keyword evidence="4" id="KW-0732">Signal</keyword>
<organism evidence="8 9">
    <name type="scientific">Shimia sagamensis</name>
    <dbReference type="NCBI Taxonomy" id="1566352"/>
    <lineage>
        <taxon>Bacteria</taxon>
        <taxon>Pseudomonadati</taxon>
        <taxon>Pseudomonadota</taxon>
        <taxon>Alphaproteobacteria</taxon>
        <taxon>Rhodobacterales</taxon>
        <taxon>Roseobacteraceae</taxon>
    </lineage>
</organism>